<dbReference type="EMBL" id="BLLH01000001">
    <property type="protein sequence ID" value="GFH39808.1"/>
    <property type="molecule type" value="Genomic_DNA"/>
</dbReference>
<protein>
    <submittedName>
        <fullName evidence="1">Uncharacterized protein</fullName>
    </submittedName>
</protein>
<organism evidence="1 2">
    <name type="scientific">Pseudolactococcus insecticola</name>
    <dbReference type="NCBI Taxonomy" id="2709158"/>
    <lineage>
        <taxon>Bacteria</taxon>
        <taxon>Bacillati</taxon>
        <taxon>Bacillota</taxon>
        <taxon>Bacilli</taxon>
        <taxon>Lactobacillales</taxon>
        <taxon>Streptococcaceae</taxon>
        <taxon>Pseudolactococcus</taxon>
    </lineage>
</organism>
<sequence length="455" mass="52036">MKKRMVVIGSQVSTGLIENEKASFLFDLVDVQSDVSIISLMSEVIDYDHKKINSNQSLLDRSQLLSELNKDGLNNLIAVQPDIIMLDFAADIYWGVIQTESGSYLTNIEKRYSEDTVFESIKIADELHVTSDYDNYSALWIASFDRFMGFVQTYLPGTQVIINKSKFSLQLKSELTGNIYEAANKKTLDIYNKIWNLFDDYAISEFNVIGIEEIPRFTNYEESSEAVDYFAFDKDYYSSLLDKLVNIAYPNLNLAISSDLSEESLSDVETSHIKVNKASQNWNLVRNSDFLDGLDFWEDVTGEYLVKDGLLEINRKSKSSTKLESAPIAIANTMYRLAFDVWVEDVFDLPGNDLIFFARTFPDKVSNDPKFIIDSLGFHAKKENLTSGKWRHLEIDLKAEGNYIRIGSLLRGNAHIKYKNIGLYVVPEEIETDDNEVVEKENLFEKLLRPLKKNN</sequence>
<dbReference type="AlphaFoldDB" id="A0A6A0B5M2"/>
<comment type="caution">
    <text evidence="1">The sequence shown here is derived from an EMBL/GenBank/DDBJ whole genome shotgun (WGS) entry which is preliminary data.</text>
</comment>
<dbReference type="InterPro" id="IPR046237">
    <property type="entry name" value="DUF6270"/>
</dbReference>
<keyword evidence="2" id="KW-1185">Reference proteome</keyword>
<dbReference type="Proteomes" id="UP000475928">
    <property type="component" value="Unassembled WGS sequence"/>
</dbReference>
<evidence type="ECO:0000313" key="2">
    <source>
        <dbReference type="Proteomes" id="UP000475928"/>
    </source>
</evidence>
<proteinExistence type="predicted"/>
<name>A0A6A0B5M2_9LACT</name>
<gene>
    <name evidence="1" type="ORF">Hs20B_02060</name>
</gene>
<dbReference type="Pfam" id="PF19786">
    <property type="entry name" value="DUF6270"/>
    <property type="match status" value="1"/>
</dbReference>
<accession>A0A6A0B5M2</accession>
<dbReference type="RefSeq" id="WP_172354737.1">
    <property type="nucleotide sequence ID" value="NZ_BLLH01000001.1"/>
</dbReference>
<evidence type="ECO:0000313" key="1">
    <source>
        <dbReference type="EMBL" id="GFH39808.1"/>
    </source>
</evidence>
<reference evidence="1 2" key="1">
    <citation type="submission" date="2020-02" db="EMBL/GenBank/DDBJ databases">
        <title>Draft genome sequence of Lactococcus sp. Hs20B0-1.</title>
        <authorList>
            <person name="Noda S."/>
            <person name="Yuki M."/>
            <person name="Ohkuma M."/>
        </authorList>
    </citation>
    <scope>NUCLEOTIDE SEQUENCE [LARGE SCALE GENOMIC DNA]</scope>
    <source>
        <strain evidence="1 2">Hs20B0-1</strain>
    </source>
</reference>